<feature type="chain" id="PRO_5020506210" evidence="1">
    <location>
        <begin position="18"/>
        <end position="177"/>
    </location>
</feature>
<name>A0A4R1BAN4_9BACT</name>
<keyword evidence="1" id="KW-0732">Signal</keyword>
<proteinExistence type="predicted"/>
<reference evidence="2 3" key="1">
    <citation type="submission" date="2019-03" db="EMBL/GenBank/DDBJ databases">
        <authorList>
            <person name="Kim M.K.M."/>
        </authorList>
    </citation>
    <scope>NUCLEOTIDE SEQUENCE [LARGE SCALE GENOMIC DNA]</scope>
    <source>
        <strain evidence="2 3">17J68-12</strain>
    </source>
</reference>
<accession>A0A4R1BAN4</accession>
<dbReference type="RefSeq" id="WP_131448739.1">
    <property type="nucleotide sequence ID" value="NZ_SJZI01000042.1"/>
</dbReference>
<organism evidence="2 3">
    <name type="scientific">Flaviaesturariibacter flavus</name>
    <dbReference type="NCBI Taxonomy" id="2502780"/>
    <lineage>
        <taxon>Bacteria</taxon>
        <taxon>Pseudomonadati</taxon>
        <taxon>Bacteroidota</taxon>
        <taxon>Chitinophagia</taxon>
        <taxon>Chitinophagales</taxon>
        <taxon>Chitinophagaceae</taxon>
        <taxon>Flaviaestuariibacter</taxon>
    </lineage>
</organism>
<feature type="signal peptide" evidence="1">
    <location>
        <begin position="1"/>
        <end position="17"/>
    </location>
</feature>
<comment type="caution">
    <text evidence="2">The sequence shown here is derived from an EMBL/GenBank/DDBJ whole genome shotgun (WGS) entry which is preliminary data.</text>
</comment>
<keyword evidence="3" id="KW-1185">Reference proteome</keyword>
<evidence type="ECO:0000313" key="3">
    <source>
        <dbReference type="Proteomes" id="UP000295334"/>
    </source>
</evidence>
<sequence length="177" mass="19593">MKALTLSFLLHAGLVCAQEPKIHPDQERALRVFANEYVRTSFPRYPLAIQVAGNEVRYDSMTIVVSVAAEYRALFTSGVFQPAVLAGGRAFVGFRPRGDSTGFYNTRRTTVSDLASLPGALPDSLRRYTFLSWSPGFANPTLYVLELSNPKGKRGESFESFLKGAQVTFCRFVSILI</sequence>
<evidence type="ECO:0000256" key="1">
    <source>
        <dbReference type="SAM" id="SignalP"/>
    </source>
</evidence>
<evidence type="ECO:0000313" key="2">
    <source>
        <dbReference type="EMBL" id="TCJ14025.1"/>
    </source>
</evidence>
<dbReference type="AlphaFoldDB" id="A0A4R1BAN4"/>
<dbReference type="Proteomes" id="UP000295334">
    <property type="component" value="Unassembled WGS sequence"/>
</dbReference>
<gene>
    <name evidence="2" type="ORF">EPD60_08400</name>
</gene>
<protein>
    <submittedName>
        <fullName evidence="2">Uncharacterized protein</fullName>
    </submittedName>
</protein>
<dbReference type="EMBL" id="SJZI01000042">
    <property type="protein sequence ID" value="TCJ14025.1"/>
    <property type="molecule type" value="Genomic_DNA"/>
</dbReference>